<feature type="compositionally biased region" description="Basic residues" evidence="1">
    <location>
        <begin position="30"/>
        <end position="40"/>
    </location>
</feature>
<dbReference type="EMBL" id="MFGB01000010">
    <property type="protein sequence ID" value="OGF27063.1"/>
    <property type="molecule type" value="Genomic_DNA"/>
</dbReference>
<feature type="compositionally biased region" description="Basic and acidic residues" evidence="1">
    <location>
        <begin position="83"/>
        <end position="92"/>
    </location>
</feature>
<feature type="compositionally biased region" description="Basic residues" evidence="1">
    <location>
        <begin position="61"/>
        <end position="71"/>
    </location>
</feature>
<feature type="transmembrane region" description="Helical" evidence="2">
    <location>
        <begin position="190"/>
        <end position="210"/>
    </location>
</feature>
<keyword evidence="2" id="KW-1133">Transmembrane helix</keyword>
<feature type="compositionally biased region" description="Basic and acidic residues" evidence="1">
    <location>
        <begin position="10"/>
        <end position="29"/>
    </location>
</feature>
<proteinExistence type="predicted"/>
<feature type="compositionally biased region" description="Basic and acidic residues" evidence="1">
    <location>
        <begin position="41"/>
        <end position="60"/>
    </location>
</feature>
<feature type="region of interest" description="Disordered" evidence="1">
    <location>
        <begin position="1"/>
        <end position="92"/>
    </location>
</feature>
<keyword evidence="2" id="KW-0472">Membrane</keyword>
<evidence type="ECO:0008006" key="5">
    <source>
        <dbReference type="Google" id="ProtNLM"/>
    </source>
</evidence>
<organism evidence="3 4">
    <name type="scientific">Candidatus Falkowbacteria bacterium RIFOXYA2_FULL_47_19</name>
    <dbReference type="NCBI Taxonomy" id="1797994"/>
    <lineage>
        <taxon>Bacteria</taxon>
        <taxon>Candidatus Falkowiibacteriota</taxon>
    </lineage>
</organism>
<evidence type="ECO:0000313" key="3">
    <source>
        <dbReference type="EMBL" id="OGF27063.1"/>
    </source>
</evidence>
<dbReference type="AlphaFoldDB" id="A0A1F5SKS9"/>
<dbReference type="Proteomes" id="UP000178367">
    <property type="component" value="Unassembled WGS sequence"/>
</dbReference>
<evidence type="ECO:0000256" key="1">
    <source>
        <dbReference type="SAM" id="MobiDB-lite"/>
    </source>
</evidence>
<evidence type="ECO:0000256" key="2">
    <source>
        <dbReference type="SAM" id="Phobius"/>
    </source>
</evidence>
<keyword evidence="2" id="KW-0812">Transmembrane</keyword>
<name>A0A1F5SKS9_9BACT</name>
<gene>
    <name evidence="3" type="ORF">A2227_04200</name>
</gene>
<comment type="caution">
    <text evidence="3">The sequence shown here is derived from an EMBL/GenBank/DDBJ whole genome shotgun (WGS) entry which is preliminary data.</text>
</comment>
<sequence>MTAKKAIKITVEDNEKNENDISAEMEDKKIKPKKPRAKAKPRADVVRKSAKSATEKAEKKKPVKKTRKKIAVRTVKTGTAAKKAAEKTAGPDHDEVAAAINAELANQPLTVKTPGASGTAFSDITPLAKSFRDRINVVNEDKHEEFLLKGANAVRSVIDTSQKEKEEKETEEIIDKKYNGSRSIKIYRKIALSFVVLTLILLAAIFYFSFVKVTITLIPNQERISNNMIFDVFDGEKHEEPDRNAVGGLVKKVLIKNSGEYEASGTEVIGKEAVGKVKIINNYNKNQPLVASTRLLTADGKLFRLAGTVNIPAGGSVDAEVYADEPSPEMAIPPTKFTIPGLWAGLQDKIYAESSEDVVYRQKVKKHIVQEDIDNGIRNLKQELLAGAKEEINEQYKDYDQIIYKIDENSIKSEVKGKVGEEKDNFNIMMEADVIVVAFNDQTAVELAKQKFTSALAENKELLSFDDKNIIYALNNYDHVEGMATINAAFEGKVTLKENSNIVDVNKLLGLNKDQLNVYLENIPEIAGFEVKFYPSFITKVPRLVDRINIEVKR</sequence>
<dbReference type="STRING" id="1797994.A2227_04200"/>
<evidence type="ECO:0000313" key="4">
    <source>
        <dbReference type="Proteomes" id="UP000178367"/>
    </source>
</evidence>
<feature type="compositionally biased region" description="Low complexity" evidence="1">
    <location>
        <begin position="72"/>
        <end position="82"/>
    </location>
</feature>
<protein>
    <recommendedName>
        <fullName evidence="5">Baseplate protein J-like domain-containing protein</fullName>
    </recommendedName>
</protein>
<accession>A0A1F5SKS9</accession>
<reference evidence="3 4" key="1">
    <citation type="journal article" date="2016" name="Nat. Commun.">
        <title>Thousands of microbial genomes shed light on interconnected biogeochemical processes in an aquifer system.</title>
        <authorList>
            <person name="Anantharaman K."/>
            <person name="Brown C.T."/>
            <person name="Hug L.A."/>
            <person name="Sharon I."/>
            <person name="Castelle C.J."/>
            <person name="Probst A.J."/>
            <person name="Thomas B.C."/>
            <person name="Singh A."/>
            <person name="Wilkins M.J."/>
            <person name="Karaoz U."/>
            <person name="Brodie E.L."/>
            <person name="Williams K.H."/>
            <person name="Hubbard S.S."/>
            <person name="Banfield J.F."/>
        </authorList>
    </citation>
    <scope>NUCLEOTIDE SEQUENCE [LARGE SCALE GENOMIC DNA]</scope>
</reference>